<evidence type="ECO:0000313" key="3">
    <source>
        <dbReference type="Proteomes" id="UP000717585"/>
    </source>
</evidence>
<gene>
    <name evidence="2" type="ORF">J8273_0640</name>
</gene>
<name>A0A8J6EBK5_9EUKA</name>
<sequence length="434" mass="49224">MSSRSKLALSTKTKSYGMSSKTKSYGSGYTARRRTAVRIPSVYTVVRDEADLSDEEDIEWEPILQKISQQLDKDGATEMVDEEKEEFLLMCRMRGGDIPLPEVTVVREPPRNPFTMPLAYVRRVESPPVEYDADTTDMAFLESTKASLGPAAEAVLTVDIFEHMIFLLDSYFKELDFFNRRITFDAEILAKLGEWKDRYALSDLDGSRARHWIHRKLRSDLTASYGPQKTMDILNMVTDPIFNHWVHRRDDLGYPLVRAHRPDAPDDKRCCEKSNAALLASQGRVAIFRPSGMFKKYSDKQPKKLREALDRCRSMRGLVSLIQDRERILLEKLRLERDVWVRQVGGTISKASSDLYGTHRPGPSAESDFCGLDASKQVYGRLDFPAKFTKAYGESTSLVRSGRGGRLFVYLFDESGGSVAGRVLRDAGMKTVPM</sequence>
<evidence type="ECO:0000256" key="1">
    <source>
        <dbReference type="SAM" id="MobiDB-lite"/>
    </source>
</evidence>
<protein>
    <submittedName>
        <fullName evidence="2">Enhancer of polycomb-like</fullName>
    </submittedName>
</protein>
<organism evidence="2 3">
    <name type="scientific">Carpediemonas membranifera</name>
    <dbReference type="NCBI Taxonomy" id="201153"/>
    <lineage>
        <taxon>Eukaryota</taxon>
        <taxon>Metamonada</taxon>
        <taxon>Carpediemonas-like organisms</taxon>
        <taxon>Carpediemonas</taxon>
    </lineage>
</organism>
<feature type="compositionally biased region" description="Polar residues" evidence="1">
    <location>
        <begin position="1"/>
        <end position="27"/>
    </location>
</feature>
<feature type="region of interest" description="Disordered" evidence="1">
    <location>
        <begin position="1"/>
        <end position="29"/>
    </location>
</feature>
<accession>A0A8J6EBK5</accession>
<dbReference type="Proteomes" id="UP000717585">
    <property type="component" value="Unassembled WGS sequence"/>
</dbReference>
<evidence type="ECO:0000313" key="2">
    <source>
        <dbReference type="EMBL" id="KAG9397510.1"/>
    </source>
</evidence>
<comment type="caution">
    <text evidence="2">The sequence shown here is derived from an EMBL/GenBank/DDBJ whole genome shotgun (WGS) entry which is preliminary data.</text>
</comment>
<proteinExistence type="predicted"/>
<dbReference type="EMBL" id="JAHDYR010000001">
    <property type="protein sequence ID" value="KAG9397510.1"/>
    <property type="molecule type" value="Genomic_DNA"/>
</dbReference>
<dbReference type="AlphaFoldDB" id="A0A8J6EBK5"/>
<keyword evidence="3" id="KW-1185">Reference proteome</keyword>
<reference evidence="2" key="1">
    <citation type="submission" date="2021-05" db="EMBL/GenBank/DDBJ databases">
        <title>A free-living protist that lacks canonical eukaryotic 1 DNA replication and segregation systems.</title>
        <authorList>
            <person name="Salas-Leiva D.E."/>
            <person name="Tromer E.C."/>
            <person name="Curtis B.A."/>
            <person name="Jerlstrom-Hultqvist J."/>
            <person name="Kolisko M."/>
            <person name="Yi Z."/>
            <person name="Salas-Leiva J.S."/>
            <person name="Gallot-Lavallee L."/>
            <person name="Kops G.J.P.L."/>
            <person name="Archibald J.M."/>
            <person name="Simpson A.G.B."/>
            <person name="Roger A.J."/>
        </authorList>
    </citation>
    <scope>NUCLEOTIDE SEQUENCE</scope>
    <source>
        <strain evidence="2">BICM</strain>
    </source>
</reference>